<evidence type="ECO:0000256" key="1">
    <source>
        <dbReference type="SAM" id="MobiDB-lite"/>
    </source>
</evidence>
<feature type="non-terminal residue" evidence="2">
    <location>
        <position position="285"/>
    </location>
</feature>
<protein>
    <recommendedName>
        <fullName evidence="4">DUF4157 domain-containing protein</fullName>
    </recommendedName>
</protein>
<reference evidence="3" key="1">
    <citation type="submission" date="2023-07" db="EMBL/GenBank/DDBJ databases">
        <title>Identification and characterization of horizontal gene transfer across gut microbiota members of farm animals based on homology search.</title>
        <authorList>
            <person name="Schwarzerova J."/>
            <person name="Nykrynova M."/>
            <person name="Jureckova K."/>
            <person name="Cejkova D."/>
            <person name="Rychlik I."/>
        </authorList>
    </citation>
    <scope>NUCLEOTIDE SEQUENCE [LARGE SCALE GENOMIC DNA]</scope>
    <source>
        <strain evidence="3">109_WCHN</strain>
    </source>
</reference>
<organism evidence="2 3">
    <name type="scientific">Bacteroides gallinaceum</name>
    <dbReference type="NCBI Taxonomy" id="1462571"/>
    <lineage>
        <taxon>Bacteria</taxon>
        <taxon>Pseudomonadati</taxon>
        <taxon>Bacteroidota</taxon>
        <taxon>Bacteroidia</taxon>
        <taxon>Bacteroidales</taxon>
        <taxon>Bacteroidaceae</taxon>
        <taxon>Bacteroides</taxon>
    </lineage>
</organism>
<dbReference type="EMBL" id="JAUDEN010000019">
    <property type="protein sequence ID" value="MDM8325727.1"/>
    <property type="molecule type" value="Genomic_DNA"/>
</dbReference>
<proteinExistence type="predicted"/>
<sequence>MSDTKADYARSLVSSLQILRGRRPLSRGEYDGDYYVDYTYDDTYDEIYDGGWFDEIVVTPDPIWDGVGADGLTNDEWMSSTNPGGTVDPSPEDGTSNETDDVTTSDDGGNQPQAPEEPDVQLSGFNASEIFTVKNVISSLQQRFPNLNLNGLNIQKGDRNASVNYGIIILGDKYFSWPLISDKASILWHEIYHLQNNHNANKDLLSVDEKYKNIPLYIEDYLRYQIRNEYVGIETELSDEKLEEYYLNSLGCNQVRHSEFYENELETYKAEKEAFPDNMVSDKYI</sequence>
<dbReference type="RefSeq" id="WP_289560440.1">
    <property type="nucleotide sequence ID" value="NZ_JAUDEN010000019.1"/>
</dbReference>
<comment type="caution">
    <text evidence="2">The sequence shown here is derived from an EMBL/GenBank/DDBJ whole genome shotgun (WGS) entry which is preliminary data.</text>
</comment>
<accession>A0ABT7VHL7</accession>
<name>A0ABT7VHL7_9BACE</name>
<gene>
    <name evidence="2" type="ORF">QUW60_10915</name>
</gene>
<feature type="region of interest" description="Disordered" evidence="1">
    <location>
        <begin position="68"/>
        <end position="120"/>
    </location>
</feature>
<evidence type="ECO:0008006" key="4">
    <source>
        <dbReference type="Google" id="ProtNLM"/>
    </source>
</evidence>
<dbReference type="Proteomes" id="UP001169458">
    <property type="component" value="Unassembled WGS sequence"/>
</dbReference>
<evidence type="ECO:0000313" key="3">
    <source>
        <dbReference type="Proteomes" id="UP001169458"/>
    </source>
</evidence>
<evidence type="ECO:0000313" key="2">
    <source>
        <dbReference type="EMBL" id="MDM8325727.1"/>
    </source>
</evidence>
<keyword evidence="3" id="KW-1185">Reference proteome</keyword>